<evidence type="ECO:0000313" key="2">
    <source>
        <dbReference type="EMBL" id="DAD18937.1"/>
    </source>
</evidence>
<comment type="caution">
    <text evidence="2">The sequence shown here is derived from an EMBL/GenBank/DDBJ whole genome shotgun (WGS) entry which is preliminary data.</text>
</comment>
<organism evidence="2 3">
    <name type="scientific">Nelumbo nucifera</name>
    <name type="common">Sacred lotus</name>
    <dbReference type="NCBI Taxonomy" id="4432"/>
    <lineage>
        <taxon>Eukaryota</taxon>
        <taxon>Viridiplantae</taxon>
        <taxon>Streptophyta</taxon>
        <taxon>Embryophyta</taxon>
        <taxon>Tracheophyta</taxon>
        <taxon>Spermatophyta</taxon>
        <taxon>Magnoliopsida</taxon>
        <taxon>Proteales</taxon>
        <taxon>Nelumbonaceae</taxon>
        <taxon>Nelumbo</taxon>
    </lineage>
</organism>
<dbReference type="Proteomes" id="UP000607653">
    <property type="component" value="Unassembled WGS sequence"/>
</dbReference>
<dbReference type="AlphaFoldDB" id="A0A822XFF9"/>
<proteinExistence type="predicted"/>
<gene>
    <name evidence="2" type="ORF">HUJ06_020400</name>
</gene>
<evidence type="ECO:0000256" key="1">
    <source>
        <dbReference type="SAM" id="MobiDB-lite"/>
    </source>
</evidence>
<reference evidence="2 3" key="1">
    <citation type="journal article" date="2020" name="Mol. Biol. Evol.">
        <title>Distinct Expression and Methylation Patterns for Genes with Different Fates following a Single Whole-Genome Duplication in Flowering Plants.</title>
        <authorList>
            <person name="Shi T."/>
            <person name="Rahmani R.S."/>
            <person name="Gugger P.F."/>
            <person name="Wang M."/>
            <person name="Li H."/>
            <person name="Zhang Y."/>
            <person name="Li Z."/>
            <person name="Wang Q."/>
            <person name="Van de Peer Y."/>
            <person name="Marchal K."/>
            <person name="Chen J."/>
        </authorList>
    </citation>
    <scope>NUCLEOTIDE SEQUENCE [LARGE SCALE GENOMIC DNA]</scope>
    <source>
        <tissue evidence="2">Leaf</tissue>
    </source>
</reference>
<dbReference type="EMBL" id="DUZY01000001">
    <property type="protein sequence ID" value="DAD18937.1"/>
    <property type="molecule type" value="Genomic_DNA"/>
</dbReference>
<feature type="region of interest" description="Disordered" evidence="1">
    <location>
        <begin position="18"/>
        <end position="68"/>
    </location>
</feature>
<keyword evidence="3" id="KW-1185">Reference proteome</keyword>
<feature type="compositionally biased region" description="Low complexity" evidence="1">
    <location>
        <begin position="34"/>
        <end position="47"/>
    </location>
</feature>
<name>A0A822XFF9_NELNU</name>
<evidence type="ECO:0000313" key="3">
    <source>
        <dbReference type="Proteomes" id="UP000607653"/>
    </source>
</evidence>
<protein>
    <submittedName>
        <fullName evidence="2">Uncharacterized protein</fullName>
    </submittedName>
</protein>
<accession>A0A822XFF9</accession>
<sequence length="68" mass="7403">MLQKILPGSQSTKVQAFLSRINKKEREKESPIQSSTHSEPPNSSSPPHLSPLPPPSFFLNFGASATTN</sequence>